<dbReference type="Pfam" id="PF02129">
    <property type="entry name" value="Peptidase_S15"/>
    <property type="match status" value="1"/>
</dbReference>
<dbReference type="InterPro" id="IPR029058">
    <property type="entry name" value="AB_hydrolase_fold"/>
</dbReference>
<keyword evidence="1 3" id="KW-0378">Hydrolase</keyword>
<dbReference type="InterPro" id="IPR050585">
    <property type="entry name" value="Xaa-Pro_dipeptidyl-ppase/CocE"/>
</dbReference>
<dbReference type="InParanoid" id="D6TBR6"/>
<sequence>MNILIEKNVMVPMRDGVSLATDVYRPAEGGPVPVLLARLPYNKDLPIMMQAVMDASRAVQAGYAVVFQDCRGRFASEGAFTPIVNEANDGADTVAWIAQQPWSTGQIGTVGGSYLGFTQWLLAREQPEALRAMAPAITTSDYYQAPWRHTGGVFELGISLSWSLGMIPEELQRQRRLGKASREHMDALMQMMGNVPAQFERLPLGDMPLLHDFAPSYFEWLAHPTYDDYWRGMAHKEYYEQITVPALNIGGWYDIFLGGTLENYTGMKQRGGSALARQHQRLLIGPWSHGGMTGVFPERTYGLMASGDAADLVGVQLRWYDHWLKGEDNGVEQEKPVKIFVMGLDQWREEEDWPLPDTQFRPYYLHSSGHANTAAGDGKLSTEAPAEEAEDVYLYDPRRPVPTVGGAILLSHGLDQGPRDQRSVEAREDVLCYSTPVLEEPVEVTGPIELVLSISSSARDTDFTGKLVDVYPNGRAEILTDGVLRARYRESFSEPRLLEPGQIYELRLNLWATSNLFKAGHRIRLEVSSSNFPRFDRNSNTGGTIETETEKEFVQAVNRVYHESAHPSYLVLPVIVRN</sequence>
<protein>
    <submittedName>
        <fullName evidence="3">Hydrolase CocE/NonD family protein</fullName>
    </submittedName>
</protein>
<dbReference type="Proteomes" id="UP000004508">
    <property type="component" value="Unassembled WGS sequence"/>
</dbReference>
<evidence type="ECO:0000256" key="1">
    <source>
        <dbReference type="ARBA" id="ARBA00022801"/>
    </source>
</evidence>
<dbReference type="GO" id="GO:0008239">
    <property type="term" value="F:dipeptidyl-peptidase activity"/>
    <property type="evidence" value="ECO:0007669"/>
    <property type="project" value="InterPro"/>
</dbReference>
<dbReference type="AlphaFoldDB" id="D6TBR6"/>
<dbReference type="PANTHER" id="PTHR43056">
    <property type="entry name" value="PEPTIDASE S9 PROLYL OLIGOPEPTIDASE"/>
    <property type="match status" value="1"/>
</dbReference>
<dbReference type="RefSeq" id="WP_007906746.1">
    <property type="nucleotide sequence ID" value="NZ_ADVG01000001.1"/>
</dbReference>
<accession>D6TBR6</accession>
<gene>
    <name evidence="3" type="ORF">Krac_11430</name>
</gene>
<reference evidence="3 4" key="1">
    <citation type="journal article" date="2011" name="Stand. Genomic Sci.">
        <title>Non-contiguous finished genome sequence and contextual data of the filamentous soil bacterium Ktedonobacter racemifer type strain (SOSP1-21).</title>
        <authorList>
            <person name="Chang Y.J."/>
            <person name="Land M."/>
            <person name="Hauser L."/>
            <person name="Chertkov O."/>
            <person name="Del Rio T.G."/>
            <person name="Nolan M."/>
            <person name="Copeland A."/>
            <person name="Tice H."/>
            <person name="Cheng J.F."/>
            <person name="Lucas S."/>
            <person name="Han C."/>
            <person name="Goodwin L."/>
            <person name="Pitluck S."/>
            <person name="Ivanova N."/>
            <person name="Ovchinikova G."/>
            <person name="Pati A."/>
            <person name="Chen A."/>
            <person name="Palaniappan K."/>
            <person name="Mavromatis K."/>
            <person name="Liolios K."/>
            <person name="Brettin T."/>
            <person name="Fiebig A."/>
            <person name="Rohde M."/>
            <person name="Abt B."/>
            <person name="Goker M."/>
            <person name="Detter J.C."/>
            <person name="Woyke T."/>
            <person name="Bristow J."/>
            <person name="Eisen J.A."/>
            <person name="Markowitz V."/>
            <person name="Hugenholtz P."/>
            <person name="Kyrpides N.C."/>
            <person name="Klenk H.P."/>
            <person name="Lapidus A."/>
        </authorList>
    </citation>
    <scope>NUCLEOTIDE SEQUENCE [LARGE SCALE GENOMIC DNA]</scope>
    <source>
        <strain evidence="4">DSM 44963</strain>
    </source>
</reference>
<dbReference type="InterPro" id="IPR005674">
    <property type="entry name" value="CocE/Ser_esterase"/>
</dbReference>
<feature type="domain" description="Xaa-Pro dipeptidyl-peptidase C-terminal" evidence="2">
    <location>
        <begin position="317"/>
        <end position="571"/>
    </location>
</feature>
<dbReference type="InterPro" id="IPR013736">
    <property type="entry name" value="Xaa-Pro_dipept_C"/>
</dbReference>
<dbReference type="Gene3D" id="3.40.50.1820">
    <property type="entry name" value="alpha/beta hydrolase"/>
    <property type="match status" value="1"/>
</dbReference>
<name>D6TBR6_KTERA</name>
<organism evidence="3 4">
    <name type="scientific">Ktedonobacter racemifer DSM 44963</name>
    <dbReference type="NCBI Taxonomy" id="485913"/>
    <lineage>
        <taxon>Bacteria</taxon>
        <taxon>Bacillati</taxon>
        <taxon>Chloroflexota</taxon>
        <taxon>Ktedonobacteria</taxon>
        <taxon>Ktedonobacterales</taxon>
        <taxon>Ktedonobacteraceae</taxon>
        <taxon>Ktedonobacter</taxon>
    </lineage>
</organism>
<dbReference type="PANTHER" id="PTHR43056:SF10">
    <property type="entry name" value="COCE_NOND FAMILY, PUTATIVE (AFU_ORTHOLOGUE AFUA_7G00600)-RELATED"/>
    <property type="match status" value="1"/>
</dbReference>
<dbReference type="InterPro" id="IPR000383">
    <property type="entry name" value="Xaa-Pro-like_dom"/>
</dbReference>
<keyword evidence="4" id="KW-1185">Reference proteome</keyword>
<dbReference type="SUPFAM" id="SSF49785">
    <property type="entry name" value="Galactose-binding domain-like"/>
    <property type="match status" value="1"/>
</dbReference>
<dbReference type="SUPFAM" id="SSF53474">
    <property type="entry name" value="alpha/beta-Hydrolases"/>
    <property type="match status" value="1"/>
</dbReference>
<dbReference type="NCBIfam" id="TIGR00976">
    <property type="entry name" value="CocE_NonD"/>
    <property type="match status" value="1"/>
</dbReference>
<evidence type="ECO:0000313" key="3">
    <source>
        <dbReference type="EMBL" id="EFH89848.1"/>
    </source>
</evidence>
<dbReference type="eggNOG" id="COG2936">
    <property type="taxonomic scope" value="Bacteria"/>
</dbReference>
<dbReference type="InterPro" id="IPR008979">
    <property type="entry name" value="Galactose-bd-like_sf"/>
</dbReference>
<dbReference type="EMBL" id="ADVG01000001">
    <property type="protein sequence ID" value="EFH89848.1"/>
    <property type="molecule type" value="Genomic_DNA"/>
</dbReference>
<dbReference type="Gene3D" id="2.60.120.260">
    <property type="entry name" value="Galactose-binding domain-like"/>
    <property type="match status" value="1"/>
</dbReference>
<evidence type="ECO:0000259" key="2">
    <source>
        <dbReference type="SMART" id="SM00939"/>
    </source>
</evidence>
<dbReference type="Gene3D" id="1.10.3020.10">
    <property type="entry name" value="alpha-amino acid ester hydrolase ( Helical cap domain)"/>
    <property type="match status" value="1"/>
</dbReference>
<comment type="caution">
    <text evidence="3">The sequence shown here is derived from an EMBL/GenBank/DDBJ whole genome shotgun (WGS) entry which is preliminary data.</text>
</comment>
<dbReference type="SMART" id="SM00939">
    <property type="entry name" value="PepX_C"/>
    <property type="match status" value="1"/>
</dbReference>
<evidence type="ECO:0000313" key="4">
    <source>
        <dbReference type="Proteomes" id="UP000004508"/>
    </source>
</evidence>
<proteinExistence type="predicted"/>
<dbReference type="Pfam" id="PF08530">
    <property type="entry name" value="PepX_C"/>
    <property type="match status" value="1"/>
</dbReference>